<dbReference type="Pfam" id="PF01648">
    <property type="entry name" value="ACPS"/>
    <property type="match status" value="1"/>
</dbReference>
<keyword evidence="6" id="KW-1185">Reference proteome</keyword>
<comment type="similarity">
    <text evidence="1">Belongs to the P-Pant transferase superfamily. Gsp/Sfp/HetI/AcpT family.</text>
</comment>
<dbReference type="InterPro" id="IPR055066">
    <property type="entry name" value="AASDHPPT_N"/>
</dbReference>
<evidence type="ECO:0000313" key="6">
    <source>
        <dbReference type="Proteomes" id="UP001595443"/>
    </source>
</evidence>
<organism evidence="5 6">
    <name type="scientific">Acidimangrovimonas pyrenivorans</name>
    <dbReference type="NCBI Taxonomy" id="2030798"/>
    <lineage>
        <taxon>Bacteria</taxon>
        <taxon>Pseudomonadati</taxon>
        <taxon>Pseudomonadota</taxon>
        <taxon>Alphaproteobacteria</taxon>
        <taxon>Rhodobacterales</taxon>
        <taxon>Paracoccaceae</taxon>
        <taxon>Acidimangrovimonas</taxon>
    </lineage>
</organism>
<comment type="caution">
    <text evidence="5">The sequence shown here is derived from an EMBL/GenBank/DDBJ whole genome shotgun (WGS) entry which is preliminary data.</text>
</comment>
<keyword evidence="2 5" id="KW-0808">Transferase</keyword>
<dbReference type="Gene3D" id="3.90.470.20">
    <property type="entry name" value="4'-phosphopantetheinyl transferase domain"/>
    <property type="match status" value="2"/>
</dbReference>
<evidence type="ECO:0000256" key="2">
    <source>
        <dbReference type="ARBA" id="ARBA00022679"/>
    </source>
</evidence>
<feature type="domain" description="4'-phosphopantetheinyl transferase N-terminal" evidence="4">
    <location>
        <begin position="18"/>
        <end position="93"/>
    </location>
</feature>
<proteinExistence type="inferred from homology"/>
<dbReference type="InterPro" id="IPR050559">
    <property type="entry name" value="P-Pant_transferase_sf"/>
</dbReference>
<sequence>MEIVIDLWLWPLTGGGAHLSPDEAARADRFVYHRHAEAFRAGRSRLREILAGYRGMSPAALRFSYSDHGRPSLAGGPEFNLSHSGGWAALAVSERPLRLGIDIEAHRTVEEGIARRFFSPAEQRALAALPGAEWQAGFFRCWTRKEALVKACGPGLSMALDSFDVTLAPGEARLTRIEGGTAADWALADLDVGPGMAGAVAAETGGATLRLRLRQGSLPLPAH</sequence>
<dbReference type="Pfam" id="PF22624">
    <property type="entry name" value="AASDHPPT_N"/>
    <property type="match status" value="1"/>
</dbReference>
<dbReference type="RefSeq" id="WP_377831116.1">
    <property type="nucleotide sequence ID" value="NZ_JBHRSK010000002.1"/>
</dbReference>
<evidence type="ECO:0000259" key="3">
    <source>
        <dbReference type="Pfam" id="PF01648"/>
    </source>
</evidence>
<gene>
    <name evidence="5" type="ORF">ACFOES_01165</name>
</gene>
<evidence type="ECO:0000256" key="1">
    <source>
        <dbReference type="ARBA" id="ARBA00010990"/>
    </source>
</evidence>
<dbReference type="PANTHER" id="PTHR12215">
    <property type="entry name" value="PHOSPHOPANTETHEINE TRANSFERASE"/>
    <property type="match status" value="1"/>
</dbReference>
<protein>
    <submittedName>
        <fullName evidence="5">4'-phosphopantetheinyl transferase family protein</fullName>
    </submittedName>
</protein>
<dbReference type="GO" id="GO:0016740">
    <property type="term" value="F:transferase activity"/>
    <property type="evidence" value="ECO:0007669"/>
    <property type="project" value="UniProtKB-KW"/>
</dbReference>
<reference evidence="6" key="1">
    <citation type="journal article" date="2019" name="Int. J. Syst. Evol. Microbiol.">
        <title>The Global Catalogue of Microorganisms (GCM) 10K type strain sequencing project: providing services to taxonomists for standard genome sequencing and annotation.</title>
        <authorList>
            <consortium name="The Broad Institute Genomics Platform"/>
            <consortium name="The Broad Institute Genome Sequencing Center for Infectious Disease"/>
            <person name="Wu L."/>
            <person name="Ma J."/>
        </authorList>
    </citation>
    <scope>NUCLEOTIDE SEQUENCE [LARGE SCALE GENOMIC DNA]</scope>
    <source>
        <strain evidence="6">KCTC 62192</strain>
    </source>
</reference>
<dbReference type="PANTHER" id="PTHR12215:SF10">
    <property type="entry name" value="L-AMINOADIPATE-SEMIALDEHYDE DEHYDROGENASE-PHOSPHOPANTETHEINYL TRANSFERASE"/>
    <property type="match status" value="1"/>
</dbReference>
<dbReference type="EMBL" id="JBHRSK010000002">
    <property type="protein sequence ID" value="MFC2966692.1"/>
    <property type="molecule type" value="Genomic_DNA"/>
</dbReference>
<feature type="domain" description="4'-phosphopantetheinyl transferase" evidence="3">
    <location>
        <begin position="99"/>
        <end position="188"/>
    </location>
</feature>
<evidence type="ECO:0000313" key="5">
    <source>
        <dbReference type="EMBL" id="MFC2966692.1"/>
    </source>
</evidence>
<dbReference type="InterPro" id="IPR008278">
    <property type="entry name" value="4-PPantetheinyl_Trfase_dom"/>
</dbReference>
<accession>A0ABV7ABS8</accession>
<dbReference type="InterPro" id="IPR037143">
    <property type="entry name" value="4-PPantetheinyl_Trfase_dom_sf"/>
</dbReference>
<name>A0ABV7ABS8_9RHOB</name>
<evidence type="ECO:0000259" key="4">
    <source>
        <dbReference type="Pfam" id="PF22624"/>
    </source>
</evidence>
<dbReference type="Proteomes" id="UP001595443">
    <property type="component" value="Unassembled WGS sequence"/>
</dbReference>
<dbReference type="SUPFAM" id="SSF56214">
    <property type="entry name" value="4'-phosphopantetheinyl transferase"/>
    <property type="match status" value="2"/>
</dbReference>